<accession>A0AC61NEH9</accession>
<keyword evidence="2" id="KW-1185">Reference proteome</keyword>
<proteinExistence type="predicted"/>
<evidence type="ECO:0000313" key="1">
    <source>
        <dbReference type="EMBL" id="QZE13926.1"/>
    </source>
</evidence>
<gene>
    <name evidence="1" type="ORF">K4L44_15515</name>
</gene>
<protein>
    <submittedName>
        <fullName evidence="1">NPCBM/NEW2 domain-containing protein</fullName>
    </submittedName>
</protein>
<name>A0AC61NEH9_9BACT</name>
<dbReference type="Proteomes" id="UP000826212">
    <property type="component" value="Chromosome"/>
</dbReference>
<sequence>MNNLLFQLILLVGLCSTVTAQGQQKIKLGSLSLGKIEQPYLTATKDIAVDGKAIVINGEKYTTGIGTLPGSILRIKLDGNSTLLEGRVGVKNSIEYKGPVKHETLSDGLKMFYYNGNDSKYLVAFAETLDRIQKGTCRFQIVGDGKVLWKSNVLSTTDNSIPFRISIDGIKELVLTVDDGGDGISGDLPCWIDPVITTGSKVTLVDHFKVQSNTIAKNNTLQNKVQSLPTLPTNYKYAPKKDWLIQNENIPSGVFIDNNGHISLSNGLITRTFSVTPNCATIGLYSNVEQKELLRSMSPEAEVSINGEVYAIGGLEGETDRAYFQLDWLKSMRSMPNAFTVQDFRISPLQKRVDWKNKRWSLVSKDQVKGKTLTFIYGHKDYPGVAIEVNYAIYDNVPLIEKWIAIENNSENNIIVDSFKSEIIALFEEESSVERGKSDRWNYPNIHIESDYAFHAMSFASSNKVVNWVTDKKYTSQANYNLNTPCVLECKPPIGPSVSLNRNSKFSSFRVWFMPYDSYDKQRKGLEQNRFYMTVAPWTTENPIFLHLVSSKPKDIKNAIDQASEVGYEMVILSFGSGLNMENSDPKYLKKYKKLADYAHSKGIELGGYSLLSSRWISDDVDVINPKTGKRGGMIHGSSPCLGTEWADNYFKKLRTFFTETGFDLLEHDGSYPGQVCASNNHKHHKDVHDSQWYAWSKITDFYKWCNSNDISMNIPDWYYLSGSNKNGIGYREVNWSLPRERQLVIGRQNNYDGTWKRLPSMSWTFVPLTQYHGGGAAATIEPLSEHLQTYKAHMMQNYGSGVQACYRGKRLYDTDKTKEVVKDVIGWYKENRKILNSPIVHIRRPDGRNIDGFIHVNPSLKNCGLAMFFNPTNTSITEEIKIPLYYTGKASKVKIIDSNGKSYKMKLDRDYNVKLNVTIAPSSYVWYRFE</sequence>
<evidence type="ECO:0000313" key="2">
    <source>
        <dbReference type="Proteomes" id="UP000826212"/>
    </source>
</evidence>
<organism evidence="1 2">
    <name type="scientific">Halosquirtibacter laminarini</name>
    <dbReference type="NCBI Taxonomy" id="3374600"/>
    <lineage>
        <taxon>Bacteria</taxon>
        <taxon>Pseudomonadati</taxon>
        <taxon>Bacteroidota</taxon>
        <taxon>Bacteroidia</taxon>
        <taxon>Marinilabiliales</taxon>
        <taxon>Prolixibacteraceae</taxon>
        <taxon>Halosquirtibacter</taxon>
    </lineage>
</organism>
<reference evidence="1" key="1">
    <citation type="submission" date="2021-08" db="EMBL/GenBank/DDBJ databases">
        <title>Novel anaerobic bacterium isolated from sea squirt in East Sea, Republic of Korea.</title>
        <authorList>
            <person name="Nguyen T.H."/>
            <person name="Li Z."/>
            <person name="Lee Y.-J."/>
            <person name="Ko J."/>
            <person name="Kim S.-G."/>
        </authorList>
    </citation>
    <scope>NUCLEOTIDE SEQUENCE</scope>
    <source>
        <strain evidence="1">KCTC 25031</strain>
    </source>
</reference>
<dbReference type="EMBL" id="CP081303">
    <property type="protein sequence ID" value="QZE13926.1"/>
    <property type="molecule type" value="Genomic_DNA"/>
</dbReference>